<dbReference type="Gene3D" id="3.30.70.270">
    <property type="match status" value="1"/>
</dbReference>
<dbReference type="Proteomes" id="UP000031036">
    <property type="component" value="Unassembled WGS sequence"/>
</dbReference>
<feature type="domain" description="RdRp catalytic" evidence="1">
    <location>
        <begin position="225"/>
        <end position="344"/>
    </location>
</feature>
<dbReference type="OrthoDB" id="7635257at2759"/>
<accession>A0A0B2UTK5</accession>
<dbReference type="OMA" id="WEIRFAF"/>
<evidence type="ECO:0000313" key="3">
    <source>
        <dbReference type="Proteomes" id="UP000031036"/>
    </source>
</evidence>
<sequence length="452" mass="51926">MTTIEYVRRLPSYEIVKTPNPADTHIRGIINMLMPDLLPKLDEYTRGMYSEELNYTAFYKYERPITTELAIKEALLSDSYIYATRCHVEDELRDSFSVDAISMSQLDKVSYIGSSAAGFGYVGLKRDNYLIARAHATSNLANFNRWGTEFRFTPYKAFSCTQLALRADPKVRHVWGAPFHTILIEGTIAQPIIQNLQLKNQPIFIGRDMFKELPATIHRMMRDDNYAYCVDLSSFDSSVNVWFIECFFDFVKSTVRFPNIFSSSAVSYCREELINTPVVMPDGKLYICRTGVPSGSYFTQMIDSYVNLILLRAAQLYHCERVLPTYVLGDDSLFVYRDPNLLDELENFFAKFNFVMNRKKSIVSKDPGEIIFLGHNFYGSRLTRDDFTLACLAVHTEDPVTTPDESVIRLCSLLYDSGYNSFFLLNLIKKASTLYGLPERLHHPYVQLFLLG</sequence>
<organism evidence="2 3">
    <name type="scientific">Toxocara canis</name>
    <name type="common">Canine roundworm</name>
    <dbReference type="NCBI Taxonomy" id="6265"/>
    <lineage>
        <taxon>Eukaryota</taxon>
        <taxon>Metazoa</taxon>
        <taxon>Ecdysozoa</taxon>
        <taxon>Nematoda</taxon>
        <taxon>Chromadorea</taxon>
        <taxon>Rhabditida</taxon>
        <taxon>Spirurina</taxon>
        <taxon>Ascaridomorpha</taxon>
        <taxon>Ascaridoidea</taxon>
        <taxon>Toxocaridae</taxon>
        <taxon>Toxocara</taxon>
    </lineage>
</organism>
<dbReference type="GO" id="GO:0006351">
    <property type="term" value="P:DNA-templated transcription"/>
    <property type="evidence" value="ECO:0007669"/>
    <property type="project" value="InterPro"/>
</dbReference>
<dbReference type="GO" id="GO:0003723">
    <property type="term" value="F:RNA binding"/>
    <property type="evidence" value="ECO:0007669"/>
    <property type="project" value="InterPro"/>
</dbReference>
<dbReference type="SUPFAM" id="SSF56672">
    <property type="entry name" value="DNA/RNA polymerases"/>
    <property type="match status" value="1"/>
</dbReference>
<evidence type="ECO:0000313" key="2">
    <source>
        <dbReference type="EMBL" id="KHN74396.1"/>
    </source>
</evidence>
<dbReference type="InterPro" id="IPR001205">
    <property type="entry name" value="RNA-dir_pol_C"/>
</dbReference>
<dbReference type="GO" id="GO:0003968">
    <property type="term" value="F:RNA-directed RNA polymerase activity"/>
    <property type="evidence" value="ECO:0007669"/>
    <property type="project" value="UniProtKB-KW"/>
</dbReference>
<keyword evidence="3" id="KW-1185">Reference proteome</keyword>
<comment type="caution">
    <text evidence="2">The sequence shown here is derived from an EMBL/GenBank/DDBJ whole genome shotgun (WGS) entry which is preliminary data.</text>
</comment>
<reference evidence="2 3" key="1">
    <citation type="submission" date="2014-11" db="EMBL/GenBank/DDBJ databases">
        <title>Genetic blueprint of the zoonotic pathogen Toxocara canis.</title>
        <authorList>
            <person name="Zhu X.-Q."/>
            <person name="Korhonen P.K."/>
            <person name="Cai H."/>
            <person name="Young N.D."/>
            <person name="Nejsum P."/>
            <person name="von Samson-Himmelstjerna G."/>
            <person name="Boag P.R."/>
            <person name="Tan P."/>
            <person name="Li Q."/>
            <person name="Min J."/>
            <person name="Yang Y."/>
            <person name="Wang X."/>
            <person name="Fang X."/>
            <person name="Hall R.S."/>
            <person name="Hofmann A."/>
            <person name="Sternberg P.W."/>
            <person name="Jex A.R."/>
            <person name="Gasser R.B."/>
        </authorList>
    </citation>
    <scope>NUCLEOTIDE SEQUENCE [LARGE SCALE GENOMIC DNA]</scope>
    <source>
        <strain evidence="2">PN_DK_2014</strain>
    </source>
</reference>
<dbReference type="AlphaFoldDB" id="A0A0B2UTK5"/>
<dbReference type="InterPro" id="IPR007094">
    <property type="entry name" value="RNA-dir_pol_PSvirus"/>
</dbReference>
<dbReference type="PROSITE" id="PS50507">
    <property type="entry name" value="RDRP_SSRNA_POS"/>
    <property type="match status" value="1"/>
</dbReference>
<dbReference type="Pfam" id="PF00680">
    <property type="entry name" value="RdRP_1"/>
    <property type="match status" value="1"/>
</dbReference>
<dbReference type="EMBL" id="JPKZ01002916">
    <property type="protein sequence ID" value="KHN74396.1"/>
    <property type="molecule type" value="Genomic_DNA"/>
</dbReference>
<keyword evidence="2" id="KW-0808">Transferase</keyword>
<proteinExistence type="predicted"/>
<evidence type="ECO:0000259" key="1">
    <source>
        <dbReference type="PROSITE" id="PS50507"/>
    </source>
</evidence>
<gene>
    <name evidence="2" type="ORF">Tcan_15821</name>
</gene>
<keyword evidence="2" id="KW-0548">Nucleotidyltransferase</keyword>
<name>A0A0B2UTK5_TOXCA</name>
<dbReference type="GO" id="GO:0039694">
    <property type="term" value="P:viral RNA genome replication"/>
    <property type="evidence" value="ECO:0007669"/>
    <property type="project" value="InterPro"/>
</dbReference>
<keyword evidence="2" id="KW-0696">RNA-directed RNA polymerase</keyword>
<dbReference type="InterPro" id="IPR043128">
    <property type="entry name" value="Rev_trsase/Diguanyl_cyclase"/>
</dbReference>
<dbReference type="InterPro" id="IPR043502">
    <property type="entry name" value="DNA/RNA_pol_sf"/>
</dbReference>
<protein>
    <submittedName>
        <fullName evidence="2">RNA-directed RNA polymerase</fullName>
    </submittedName>
</protein>